<feature type="region of interest" description="Disordered" evidence="2">
    <location>
        <begin position="40"/>
        <end position="101"/>
    </location>
</feature>
<dbReference type="Proteomes" id="UP000308768">
    <property type="component" value="Unassembled WGS sequence"/>
</dbReference>
<evidence type="ECO:0000313" key="4">
    <source>
        <dbReference type="Proteomes" id="UP000308768"/>
    </source>
</evidence>
<gene>
    <name evidence="3" type="ORF">B0A49_01767</name>
</gene>
<evidence type="ECO:0000256" key="1">
    <source>
        <dbReference type="SAM" id="Coils"/>
    </source>
</evidence>
<proteinExistence type="predicted"/>
<feature type="compositionally biased region" description="Polar residues" evidence="2">
    <location>
        <begin position="60"/>
        <end position="74"/>
    </location>
</feature>
<feature type="compositionally biased region" description="Low complexity" evidence="2">
    <location>
        <begin position="75"/>
        <end position="88"/>
    </location>
</feature>
<reference evidence="3 4" key="1">
    <citation type="submission" date="2017-03" db="EMBL/GenBank/DDBJ databases">
        <title>Genomes of endolithic fungi from Antarctica.</title>
        <authorList>
            <person name="Coleine C."/>
            <person name="Masonjones S."/>
            <person name="Stajich J.E."/>
        </authorList>
    </citation>
    <scope>NUCLEOTIDE SEQUENCE [LARGE SCALE GENOMIC DNA]</scope>
    <source>
        <strain evidence="3 4">CCFEE 5187</strain>
    </source>
</reference>
<feature type="compositionally biased region" description="Low complexity" evidence="2">
    <location>
        <begin position="41"/>
        <end position="59"/>
    </location>
</feature>
<evidence type="ECO:0000256" key="2">
    <source>
        <dbReference type="SAM" id="MobiDB-lite"/>
    </source>
</evidence>
<evidence type="ECO:0000313" key="3">
    <source>
        <dbReference type="EMBL" id="TKA81114.1"/>
    </source>
</evidence>
<feature type="compositionally biased region" description="Acidic residues" evidence="2">
    <location>
        <begin position="317"/>
        <end position="342"/>
    </location>
</feature>
<accession>A0A4U0XTT3</accession>
<organism evidence="3 4">
    <name type="scientific">Cryomyces minteri</name>
    <dbReference type="NCBI Taxonomy" id="331657"/>
    <lineage>
        <taxon>Eukaryota</taxon>
        <taxon>Fungi</taxon>
        <taxon>Dikarya</taxon>
        <taxon>Ascomycota</taxon>
        <taxon>Pezizomycotina</taxon>
        <taxon>Dothideomycetes</taxon>
        <taxon>Dothideomycetes incertae sedis</taxon>
        <taxon>Cryomyces</taxon>
    </lineage>
</organism>
<feature type="region of interest" description="Disordered" evidence="2">
    <location>
        <begin position="309"/>
        <end position="342"/>
    </location>
</feature>
<keyword evidence="4" id="KW-1185">Reference proteome</keyword>
<comment type="caution">
    <text evidence="3">The sequence shown here is derived from an EMBL/GenBank/DDBJ whole genome shotgun (WGS) entry which is preliminary data.</text>
</comment>
<feature type="coiled-coil region" evidence="1">
    <location>
        <begin position="148"/>
        <end position="175"/>
    </location>
</feature>
<protein>
    <submittedName>
        <fullName evidence="3">Uncharacterized protein</fullName>
    </submittedName>
</protein>
<keyword evidence="1" id="KW-0175">Coiled coil</keyword>
<dbReference type="AlphaFoldDB" id="A0A4U0XTT3"/>
<name>A0A4U0XTT3_9PEZI</name>
<dbReference type="EMBL" id="NAJN01000034">
    <property type="protein sequence ID" value="TKA81114.1"/>
    <property type="molecule type" value="Genomic_DNA"/>
</dbReference>
<sequence>MTPNETKNVALTLIAENKTLAAKQAIFDRQLAVLKTQLEASRISSTRSRIPRTTLSTSTNTPNKTRLQLQQQTHNDNSNSDSTAAATAPPSPLTRARGPTSVADKFRTLVAEKTQSVDEKAVPEAALAASEETVDTLHDSTIAEGNENVALRAKVAVLERQLAGAEQQVENVQDKYAAAWNELQHSRACGPAAEGRDGDGGKMDALEARNADLRDALAYVKSVHLRTVKQYVALQARQVAAETARQEAVARAEAAEADVAWLEEEKEHIATLWCDSNQRVGDLRAEVSELRRSEDDGWEVVLEPWNDPALYMPDGVREEEEEEEEEEVANGGEEDDEEVGEW</sequence>